<protein>
    <recommendedName>
        <fullName evidence="5">ROK family protein</fullName>
    </recommendedName>
</protein>
<dbReference type="InterPro" id="IPR010736">
    <property type="entry name" value="SHIPPO-rpt"/>
</dbReference>
<feature type="transmembrane region" description="Helical" evidence="2">
    <location>
        <begin position="455"/>
        <end position="472"/>
    </location>
</feature>
<dbReference type="PANTHER" id="PTHR18964">
    <property type="entry name" value="ROK (REPRESSOR, ORF, KINASE) FAMILY"/>
    <property type="match status" value="1"/>
</dbReference>
<dbReference type="InterPro" id="IPR043129">
    <property type="entry name" value="ATPase_NBD"/>
</dbReference>
<dbReference type="Proteomes" id="UP001230188">
    <property type="component" value="Unassembled WGS sequence"/>
</dbReference>
<gene>
    <name evidence="3" type="ORF">CTAYLR_006587</name>
</gene>
<evidence type="ECO:0000256" key="2">
    <source>
        <dbReference type="SAM" id="Phobius"/>
    </source>
</evidence>
<dbReference type="SUPFAM" id="SSF53067">
    <property type="entry name" value="Actin-like ATPase domain"/>
    <property type="match status" value="1"/>
</dbReference>
<dbReference type="Pfam" id="PF07004">
    <property type="entry name" value="SHIPPO-rpt"/>
    <property type="match status" value="2"/>
</dbReference>
<evidence type="ECO:0000313" key="4">
    <source>
        <dbReference type="Proteomes" id="UP001230188"/>
    </source>
</evidence>
<reference evidence="3" key="1">
    <citation type="submission" date="2023-01" db="EMBL/GenBank/DDBJ databases">
        <title>Metagenome sequencing of chrysophaentin producing Chrysophaeum taylorii.</title>
        <authorList>
            <person name="Davison J."/>
            <person name="Bewley C."/>
        </authorList>
    </citation>
    <scope>NUCLEOTIDE SEQUENCE</scope>
    <source>
        <strain evidence="3">NIES-1699</strain>
    </source>
</reference>
<dbReference type="AlphaFoldDB" id="A0AAD7XMQ0"/>
<dbReference type="Gene3D" id="3.30.420.40">
    <property type="match status" value="2"/>
</dbReference>
<sequence>MTPDFGPCDPLRPHDPRPRRRVVTPGPGAYDSPIVKFKKLGAATFGESLRFGGKAKSTTGATFRYAAVGTQVSSRNSTAPRATFARANRISRDRRTPGPGDYFSSSTARVVDTPSYSFSGGADERFVGTTHVSPGPSYYDVSPSHRVAAPLMGTSARFMTPNSFCRLHRARPGPGAYRSVSSFGKQVASVNRTSISCAFGSDARYKVASTTSPGPGDYGARTYFGRQPHSRAAVVGGSGDVVGFTQLALNDEVCTSSTLAPETVVARLVECADLALATAYVEWTEVHGVGVGTPGAVEDGVVIAAANLFAGHSRVPLRKLLAEAIAAKRGGDSVSICLVNDADAALLAELWIGAARSRGNVAMLTLGSGIGCAAALEGRVLRGALEGGHMIVNSAENARSCTCGSRGCLEAYASANSIVRMYEEAGGPSRTQVVDVAMRHVALGAINLIRILDPALVVLAGGVVAGGTVFLSRLRDTMDSLDWTCLPRRSDRVVLAAAGLVTGCVGAAKAALDHTTPPVR</sequence>
<evidence type="ECO:0008006" key="5">
    <source>
        <dbReference type="Google" id="ProtNLM"/>
    </source>
</evidence>
<keyword evidence="4" id="KW-1185">Reference proteome</keyword>
<feature type="region of interest" description="Disordered" evidence="1">
    <location>
        <begin position="1"/>
        <end position="27"/>
    </location>
</feature>
<organism evidence="3 4">
    <name type="scientific">Chrysophaeum taylorii</name>
    <dbReference type="NCBI Taxonomy" id="2483200"/>
    <lineage>
        <taxon>Eukaryota</taxon>
        <taxon>Sar</taxon>
        <taxon>Stramenopiles</taxon>
        <taxon>Ochrophyta</taxon>
        <taxon>Pelagophyceae</taxon>
        <taxon>Pelagomonadales</taxon>
        <taxon>Pelagomonadaceae</taxon>
        <taxon>Chrysophaeum</taxon>
    </lineage>
</organism>
<dbReference type="InterPro" id="IPR000600">
    <property type="entry name" value="ROK"/>
</dbReference>
<comment type="caution">
    <text evidence="3">The sequence shown here is derived from an EMBL/GenBank/DDBJ whole genome shotgun (WGS) entry which is preliminary data.</text>
</comment>
<proteinExistence type="predicted"/>
<keyword evidence="2" id="KW-0812">Transmembrane</keyword>
<keyword evidence="2" id="KW-0472">Membrane</keyword>
<dbReference type="Pfam" id="PF00480">
    <property type="entry name" value="ROK"/>
    <property type="match status" value="1"/>
</dbReference>
<dbReference type="EMBL" id="JAQMWT010000050">
    <property type="protein sequence ID" value="KAJ8612433.1"/>
    <property type="molecule type" value="Genomic_DNA"/>
</dbReference>
<dbReference type="PANTHER" id="PTHR18964:SF149">
    <property type="entry name" value="BIFUNCTIONAL UDP-N-ACETYLGLUCOSAMINE 2-EPIMERASE_N-ACETYLMANNOSAMINE KINASE"/>
    <property type="match status" value="1"/>
</dbReference>
<evidence type="ECO:0000313" key="3">
    <source>
        <dbReference type="EMBL" id="KAJ8612433.1"/>
    </source>
</evidence>
<keyword evidence="2" id="KW-1133">Transmembrane helix</keyword>
<name>A0AAD7XMQ0_9STRA</name>
<evidence type="ECO:0000256" key="1">
    <source>
        <dbReference type="SAM" id="MobiDB-lite"/>
    </source>
</evidence>
<accession>A0AAD7XMQ0</accession>
<feature type="transmembrane region" description="Helical" evidence="2">
    <location>
        <begin position="493"/>
        <end position="512"/>
    </location>
</feature>